<proteinExistence type="predicted"/>
<gene>
    <name evidence="1" type="ORF">JK363_38485</name>
</gene>
<evidence type="ECO:0000313" key="1">
    <source>
        <dbReference type="EMBL" id="MBL1102401.1"/>
    </source>
</evidence>
<evidence type="ECO:0000313" key="2">
    <source>
        <dbReference type="Proteomes" id="UP000634229"/>
    </source>
</evidence>
<dbReference type="PANTHER" id="PTHR37943:SF1">
    <property type="entry name" value="PROTEIN VES"/>
    <property type="match status" value="1"/>
</dbReference>
<dbReference type="CDD" id="cd20293">
    <property type="entry name" value="cupin_HutD_N"/>
    <property type="match status" value="1"/>
</dbReference>
<dbReference type="InterPro" id="IPR011051">
    <property type="entry name" value="RmlC_Cupin_sf"/>
</dbReference>
<organism evidence="1 2">
    <name type="scientific">Streptomyces coffeae</name>
    <dbReference type="NCBI Taxonomy" id="621382"/>
    <lineage>
        <taxon>Bacteria</taxon>
        <taxon>Bacillati</taxon>
        <taxon>Actinomycetota</taxon>
        <taxon>Actinomycetes</taxon>
        <taxon>Kitasatosporales</taxon>
        <taxon>Streptomycetaceae</taxon>
        <taxon>Streptomyces</taxon>
    </lineage>
</organism>
<dbReference type="EMBL" id="JAERRF010000044">
    <property type="protein sequence ID" value="MBL1102401.1"/>
    <property type="molecule type" value="Genomic_DNA"/>
</dbReference>
<keyword evidence="2" id="KW-1185">Reference proteome</keyword>
<dbReference type="InterPro" id="IPR010282">
    <property type="entry name" value="Uncharacterised_HutD/Ves"/>
</dbReference>
<reference evidence="1 2" key="1">
    <citation type="submission" date="2021-01" db="EMBL/GenBank/DDBJ databases">
        <title>WGS of actinomycetes isolated from Thailand.</title>
        <authorList>
            <person name="Thawai C."/>
        </authorList>
    </citation>
    <scope>NUCLEOTIDE SEQUENCE [LARGE SCALE GENOMIC DNA]</scope>
    <source>
        <strain evidence="1 2">CA1R205</strain>
    </source>
</reference>
<dbReference type="PANTHER" id="PTHR37943">
    <property type="entry name" value="PROTEIN VES"/>
    <property type="match status" value="1"/>
</dbReference>
<dbReference type="Proteomes" id="UP000634229">
    <property type="component" value="Unassembled WGS sequence"/>
</dbReference>
<dbReference type="SUPFAM" id="SSF51182">
    <property type="entry name" value="RmlC-like cupins"/>
    <property type="match status" value="1"/>
</dbReference>
<protein>
    <submittedName>
        <fullName evidence="1">HutD family protein</fullName>
    </submittedName>
</protein>
<dbReference type="Gene3D" id="2.60.120.10">
    <property type="entry name" value="Jelly Rolls"/>
    <property type="match status" value="1"/>
</dbReference>
<accession>A0ABS1NRN3</accession>
<sequence length="190" mass="19885">MPTDGPARARLLPAADHATLTWKNGGGTTREIAHFPSGAGMDDFIWRISLAEVRKDGPFSEFGQVDRILTMVDGAGMELTVDGHKRLIDTRYVPHALSGDAPTACRLLDGKVVNLNVMWRRGQAQVSVAIVRGCRALSVAVGAQSLVVALDAPTTVAGLSLSRYDAALLSCGEAELDTAGAAAVFTLAGA</sequence>
<comment type="caution">
    <text evidence="1">The sequence shown here is derived from an EMBL/GenBank/DDBJ whole genome shotgun (WGS) entry which is preliminary data.</text>
</comment>
<dbReference type="Pfam" id="PF05962">
    <property type="entry name" value="HutD"/>
    <property type="match status" value="1"/>
</dbReference>
<name>A0ABS1NRN3_9ACTN</name>
<dbReference type="InterPro" id="IPR014710">
    <property type="entry name" value="RmlC-like_jellyroll"/>
</dbReference>